<dbReference type="AlphaFoldDB" id="D8LWP0"/>
<dbReference type="Proteomes" id="UP000008312">
    <property type="component" value="Unassembled WGS sequence"/>
</dbReference>
<keyword evidence="2" id="KW-1185">Reference proteome</keyword>
<gene>
    <name evidence="1" type="ORF">GSBLH_T00006089001</name>
</gene>
<dbReference type="OMA" id="FQINCEN"/>
<reference evidence="1" key="1">
    <citation type="submission" date="2010-02" db="EMBL/GenBank/DDBJ databases">
        <title>Sequencing and annotation of the Blastocystis hominis genome.</title>
        <authorList>
            <person name="Wincker P."/>
        </authorList>
    </citation>
    <scope>NUCLEOTIDE SEQUENCE</scope>
    <source>
        <strain evidence="1">Singapore isolate B</strain>
    </source>
</reference>
<proteinExistence type="predicted"/>
<sequence>MLHSIILYYQVYEPESLEKQKELLDILEERRLSYDLRELRDMLKARYELLLQGVHEDVTPELSSYLERILNLDFDPDEYSYRRKTKSQKTYPTRLEESDILKVVLDDSLSHYTSYFFEQDLSSANAKFSPKTILEHLDRKGLNVVPLIMQYLGTLEQKQIPTASLFLNLLTFDAMEELRSQVKSKYSFDLYTRSDFLNTYIGRFGNPERSEKSDEADFERAKRVCMRRIEFYKKNKISGIANEFEQLLELLRSHREYDKELYLDYLEARSATETWDKETKSYDLSMYPLDRDYLEHLFPQESPKPFYRYFDSRSVTRSYEKACLLSGQSIQCQEYTDQQIADLRDQVRLRILEGNKECYRVGDEVSVSLELKNVDVLEWKLFELNTRVYYEKNSSPISTTIDLDGLRPITSGIMHYHLPAIQRHIETFIFPTINHRGCCAVDFFAKGQSSRFLVNMGQLNVLVRESLSGLMLTVLDEQGERKESNVYVLLDGRKYELNDHHEIAIPYLPPGSSRQTFKALVCEEIEADWVYTEKCDLSIPAESFALELKGDVDNEALVRGNENCQVLLRVSAMLNETPFPNSLLQDVSITLSMKDMDDIASEVTVKPVLKDDAEPIQSVKASITASVVTNNGVKKQLSASLDLYSTDYNPKRNLNIEEVKPSYSLFRKRTSQGVEFFVYASGPAGEPYPSLPVSVKLNHLYSTSTFRFSLETDEKGEVSLGLLRNITRIDVNGTVFPLHFETFNVKKNWEVAENEKVQALIPLISDDLNDYMLICESSEDEIESLQSCLARVDGYVLIHNLKPGKYVLYVRDRNGTLYTIRISVYHASKMNITEHYAFFGSWARQLSNAPISMICTPNDQHLTIQLYGATPSAHVHVLLKSFYESLMLGNHIRDLSNPSYARIKLDPVSSLIVNDRELPEEYDYIQGRKRANRTLPGNMLPPPGLLMNPIKVDETTTKAKEASAGTNFAEKHEERPGACVSKTRDELDVAPKDMKQRDSRETIRVFSRLLPNIQMVDGKAEIDLSDYKENGCEVEVVAVDEGRFLDTVLFYSGSEDDRVSLMVQQQALEESLDPSKNYTEEKRISVVTAEEPLSIDSKSEMQVLASLEDNERKGKDAIVQQI</sequence>
<protein>
    <submittedName>
        <fullName evidence="1">Uncharacterized protein</fullName>
    </submittedName>
</protein>
<evidence type="ECO:0000313" key="2">
    <source>
        <dbReference type="Proteomes" id="UP000008312"/>
    </source>
</evidence>
<dbReference type="GeneID" id="24922214"/>
<accession>D8LWP0</accession>
<name>D8LWP0_BLAHO</name>
<dbReference type="EMBL" id="FN668638">
    <property type="protein sequence ID" value="CBK20229.2"/>
    <property type="molecule type" value="Genomic_DNA"/>
</dbReference>
<evidence type="ECO:0000313" key="1">
    <source>
        <dbReference type="EMBL" id="CBK20229.2"/>
    </source>
</evidence>
<dbReference type="RefSeq" id="XP_012894277.1">
    <property type="nucleotide sequence ID" value="XM_013038823.1"/>
</dbReference>
<dbReference type="InParanoid" id="D8LWP0"/>
<organism evidence="1">
    <name type="scientific">Blastocystis hominis</name>
    <dbReference type="NCBI Taxonomy" id="12968"/>
    <lineage>
        <taxon>Eukaryota</taxon>
        <taxon>Sar</taxon>
        <taxon>Stramenopiles</taxon>
        <taxon>Bigyra</taxon>
        <taxon>Opalozoa</taxon>
        <taxon>Opalinata</taxon>
        <taxon>Blastocystidae</taxon>
        <taxon>Blastocystis</taxon>
    </lineage>
</organism>